<dbReference type="AlphaFoldDB" id="A0A2K1IDV6"/>
<reference evidence="2 4" key="1">
    <citation type="journal article" date="2008" name="Science">
        <title>The Physcomitrella genome reveals evolutionary insights into the conquest of land by plants.</title>
        <authorList>
            <person name="Rensing S."/>
            <person name="Lang D."/>
            <person name="Zimmer A."/>
            <person name="Terry A."/>
            <person name="Salamov A."/>
            <person name="Shapiro H."/>
            <person name="Nishiyama T."/>
            <person name="Perroud P.-F."/>
            <person name="Lindquist E."/>
            <person name="Kamisugi Y."/>
            <person name="Tanahashi T."/>
            <person name="Sakakibara K."/>
            <person name="Fujita T."/>
            <person name="Oishi K."/>
            <person name="Shin-I T."/>
            <person name="Kuroki Y."/>
            <person name="Toyoda A."/>
            <person name="Suzuki Y."/>
            <person name="Hashimoto A."/>
            <person name="Yamaguchi K."/>
            <person name="Sugano A."/>
            <person name="Kohara Y."/>
            <person name="Fujiyama A."/>
            <person name="Anterola A."/>
            <person name="Aoki S."/>
            <person name="Ashton N."/>
            <person name="Barbazuk W.B."/>
            <person name="Barker E."/>
            <person name="Bennetzen J."/>
            <person name="Bezanilla M."/>
            <person name="Blankenship R."/>
            <person name="Cho S.H."/>
            <person name="Dutcher S."/>
            <person name="Estelle M."/>
            <person name="Fawcett J.A."/>
            <person name="Gundlach H."/>
            <person name="Hanada K."/>
            <person name="Heyl A."/>
            <person name="Hicks K.A."/>
            <person name="Hugh J."/>
            <person name="Lohr M."/>
            <person name="Mayer K."/>
            <person name="Melkozernov A."/>
            <person name="Murata T."/>
            <person name="Nelson D."/>
            <person name="Pils B."/>
            <person name="Prigge M."/>
            <person name="Reiss B."/>
            <person name="Renner T."/>
            <person name="Rombauts S."/>
            <person name="Rushton P."/>
            <person name="Sanderfoot A."/>
            <person name="Schween G."/>
            <person name="Shiu S.-H."/>
            <person name="Stueber K."/>
            <person name="Theodoulou F.L."/>
            <person name="Tu H."/>
            <person name="Van de Peer Y."/>
            <person name="Verrier P.J."/>
            <person name="Waters E."/>
            <person name="Wood A."/>
            <person name="Yang L."/>
            <person name="Cove D."/>
            <person name="Cuming A."/>
            <person name="Hasebe M."/>
            <person name="Lucas S."/>
            <person name="Mishler D.B."/>
            <person name="Reski R."/>
            <person name="Grigoriev I."/>
            <person name="Quatrano R.S."/>
            <person name="Boore J.L."/>
        </authorList>
    </citation>
    <scope>NUCLEOTIDE SEQUENCE [LARGE SCALE GENOMIC DNA]</scope>
    <source>
        <strain evidence="3 4">cv. Gransden 2004</strain>
    </source>
</reference>
<evidence type="ECO:0000313" key="3">
    <source>
        <dbReference type="EnsemblPlants" id="PAC:32980623.CDS.1"/>
    </source>
</evidence>
<evidence type="ECO:0000256" key="1">
    <source>
        <dbReference type="SAM" id="MobiDB-lite"/>
    </source>
</evidence>
<dbReference type="EMBL" id="ABEU02000025">
    <property type="protein sequence ID" value="PNR27450.1"/>
    <property type="molecule type" value="Genomic_DNA"/>
</dbReference>
<dbReference type="InParanoid" id="A0A2K1IDV6"/>
<name>A0A2K1IDV6_PHYPA</name>
<dbReference type="EnsemblPlants" id="Pp3c25_5120V3.1">
    <property type="protein sequence ID" value="PAC:32980623.CDS.1"/>
    <property type="gene ID" value="Pp3c25_5120"/>
</dbReference>
<dbReference type="Gramene" id="Pp3c25_5120V3.1">
    <property type="protein sequence ID" value="PAC:32980623.CDS.1"/>
    <property type="gene ID" value="Pp3c25_5120"/>
</dbReference>
<protein>
    <submittedName>
        <fullName evidence="2 3">Uncharacterized protein</fullName>
    </submittedName>
</protein>
<sequence>MTASAIAYPETIDNGRKKPLMLQSGPEPLQTEEEDQLFKDIIVRAILDETSVNNSQ</sequence>
<gene>
    <name evidence="2" type="ORF">PHYPA_029602</name>
</gene>
<proteinExistence type="predicted"/>
<dbReference type="Proteomes" id="UP000006727">
    <property type="component" value="Chromosome 25"/>
</dbReference>
<evidence type="ECO:0000313" key="4">
    <source>
        <dbReference type="Proteomes" id="UP000006727"/>
    </source>
</evidence>
<reference evidence="2 4" key="2">
    <citation type="journal article" date="2018" name="Plant J.">
        <title>The Physcomitrella patens chromosome-scale assembly reveals moss genome structure and evolution.</title>
        <authorList>
            <person name="Lang D."/>
            <person name="Ullrich K.K."/>
            <person name="Murat F."/>
            <person name="Fuchs J."/>
            <person name="Jenkins J."/>
            <person name="Haas F.B."/>
            <person name="Piednoel M."/>
            <person name="Gundlach H."/>
            <person name="Van Bel M."/>
            <person name="Meyberg R."/>
            <person name="Vives C."/>
            <person name="Morata J."/>
            <person name="Symeonidi A."/>
            <person name="Hiss M."/>
            <person name="Muchero W."/>
            <person name="Kamisugi Y."/>
            <person name="Saleh O."/>
            <person name="Blanc G."/>
            <person name="Decker E.L."/>
            <person name="van Gessel N."/>
            <person name="Grimwood J."/>
            <person name="Hayes R.D."/>
            <person name="Graham S.W."/>
            <person name="Gunter L.E."/>
            <person name="McDaniel S.F."/>
            <person name="Hoernstein S.N.W."/>
            <person name="Larsson A."/>
            <person name="Li F.W."/>
            <person name="Perroud P.F."/>
            <person name="Phillips J."/>
            <person name="Ranjan P."/>
            <person name="Rokshar D.S."/>
            <person name="Rothfels C.J."/>
            <person name="Schneider L."/>
            <person name="Shu S."/>
            <person name="Stevenson D.W."/>
            <person name="Thummler F."/>
            <person name="Tillich M."/>
            <person name="Villarreal Aguilar J.C."/>
            <person name="Widiez T."/>
            <person name="Wong G.K."/>
            <person name="Wymore A."/>
            <person name="Zhang Y."/>
            <person name="Zimmer A.D."/>
            <person name="Quatrano R.S."/>
            <person name="Mayer K.F.X."/>
            <person name="Goodstein D."/>
            <person name="Casacuberta J.M."/>
            <person name="Vandepoele K."/>
            <person name="Reski R."/>
            <person name="Cuming A.C."/>
            <person name="Tuskan G.A."/>
            <person name="Maumus F."/>
            <person name="Salse J."/>
            <person name="Schmutz J."/>
            <person name="Rensing S.A."/>
        </authorList>
    </citation>
    <scope>NUCLEOTIDE SEQUENCE [LARGE SCALE GENOMIC DNA]</scope>
    <source>
        <strain evidence="3 4">cv. Gransden 2004</strain>
    </source>
</reference>
<feature type="region of interest" description="Disordered" evidence="1">
    <location>
        <begin position="1"/>
        <end position="31"/>
    </location>
</feature>
<keyword evidence="4" id="KW-1185">Reference proteome</keyword>
<organism evidence="2">
    <name type="scientific">Physcomitrium patens</name>
    <name type="common">Spreading-leaved earth moss</name>
    <name type="synonym">Physcomitrella patens</name>
    <dbReference type="NCBI Taxonomy" id="3218"/>
    <lineage>
        <taxon>Eukaryota</taxon>
        <taxon>Viridiplantae</taxon>
        <taxon>Streptophyta</taxon>
        <taxon>Embryophyta</taxon>
        <taxon>Bryophyta</taxon>
        <taxon>Bryophytina</taxon>
        <taxon>Bryopsida</taxon>
        <taxon>Funariidae</taxon>
        <taxon>Funariales</taxon>
        <taxon>Funariaceae</taxon>
        <taxon>Physcomitrium</taxon>
    </lineage>
</organism>
<dbReference type="PaxDb" id="3218-PP1S412_43V6.1"/>
<evidence type="ECO:0000313" key="2">
    <source>
        <dbReference type="EMBL" id="PNR27450.1"/>
    </source>
</evidence>
<accession>A0A2K1IDV6</accession>
<reference evidence="3" key="3">
    <citation type="submission" date="2020-12" db="UniProtKB">
        <authorList>
            <consortium name="EnsemblPlants"/>
        </authorList>
    </citation>
    <scope>IDENTIFICATION</scope>
</reference>